<evidence type="ECO:0000313" key="2">
    <source>
        <dbReference type="EMBL" id="OCB91180.1"/>
    </source>
</evidence>
<dbReference type="PANTHER" id="PTHR43668">
    <property type="entry name" value="ALLANTOINASE"/>
    <property type="match status" value="1"/>
</dbReference>
<dbReference type="AlphaFoldDB" id="A0A9Q5I3T1"/>
<dbReference type="GO" id="GO:0006145">
    <property type="term" value="P:purine nucleobase catabolic process"/>
    <property type="evidence" value="ECO:0007669"/>
    <property type="project" value="TreeGrafter"/>
</dbReference>
<dbReference type="GO" id="GO:0005737">
    <property type="term" value="C:cytoplasm"/>
    <property type="evidence" value="ECO:0007669"/>
    <property type="project" value="TreeGrafter"/>
</dbReference>
<dbReference type="InterPro" id="IPR032466">
    <property type="entry name" value="Metal_Hydrolase"/>
</dbReference>
<dbReference type="InterPro" id="IPR011059">
    <property type="entry name" value="Metal-dep_hydrolase_composite"/>
</dbReference>
<keyword evidence="2" id="KW-0378">Hydrolase</keyword>
<dbReference type="PANTHER" id="PTHR43668:SF5">
    <property type="entry name" value="AMIDOHYDROLASE 3 DOMAIN-CONTAINING PROTEIN"/>
    <property type="match status" value="1"/>
</dbReference>
<dbReference type="Pfam" id="PF01979">
    <property type="entry name" value="Amidohydro_1"/>
    <property type="match status" value="1"/>
</dbReference>
<protein>
    <submittedName>
        <fullName evidence="2">Composite domain of metallo-dependent hydrolase</fullName>
    </submittedName>
</protein>
<dbReference type="InterPro" id="IPR050138">
    <property type="entry name" value="DHOase/Allantoinase_Hydrolase"/>
</dbReference>
<organism evidence="2 3">
    <name type="scientific">Sanghuangporus baumii</name>
    <name type="common">Phellinus baumii</name>
    <dbReference type="NCBI Taxonomy" id="108892"/>
    <lineage>
        <taxon>Eukaryota</taxon>
        <taxon>Fungi</taxon>
        <taxon>Dikarya</taxon>
        <taxon>Basidiomycota</taxon>
        <taxon>Agaricomycotina</taxon>
        <taxon>Agaricomycetes</taxon>
        <taxon>Hymenochaetales</taxon>
        <taxon>Hymenochaetaceae</taxon>
        <taxon>Sanghuangporus</taxon>
    </lineage>
</organism>
<reference evidence="2" key="1">
    <citation type="submission" date="2016-06" db="EMBL/GenBank/DDBJ databases">
        <title>Draft Genome sequence of the fungus Inonotus baumii.</title>
        <authorList>
            <person name="Zhu H."/>
            <person name="Lin W."/>
        </authorList>
    </citation>
    <scope>NUCLEOTIDE SEQUENCE</scope>
    <source>
        <strain evidence="2">821</strain>
    </source>
</reference>
<dbReference type="Gene3D" id="3.20.20.140">
    <property type="entry name" value="Metal-dependent hydrolases"/>
    <property type="match status" value="2"/>
</dbReference>
<dbReference type="InterPro" id="IPR006680">
    <property type="entry name" value="Amidohydro-rel"/>
</dbReference>
<accession>A0A9Q5I3T1</accession>
<dbReference type="EMBL" id="LNZH02000102">
    <property type="protein sequence ID" value="OCB91180.1"/>
    <property type="molecule type" value="Genomic_DNA"/>
</dbReference>
<sequence>MLRTQICITRGAPRSAVKIPRDAASIKAHCENLKLSPGPPLGFRSRTSSDRFVPGTRATLIRNATIWTGNEDGKATLKGNILIDKGLIKIVGGDNDLLAKHLDNSSVDIIDAGSAWITPGIVDLHSHLGVFPVPMLYGAIDGSSQNGITQPWLRALDGLNTHDDTYKLALAGGVTSALILPGSSNDIGGQGFTIKLRPTKERTPSSMLLEPPFTLNDTDKVDWSLPPRWRQMKHACGENPRIAYGNSRMDNVWELRAIYDRARQIKEKQDSYCVRALEDEWDGLGAFPEDLQLEALIDVLRGHVKIHVHCYEAGDLDGVVRLTCFVDTSKYTCTAMRLKSSQLNWACSAQLMNEFKFPIAAFHHANEAYLVPDLLKKAFGRTPATALFATYARYKREAYRGSEYAPRILADNGIPVVMKSDHPVINSRYLIYEAQQAHYYGLSDNLALASVTSTPARIMGMDHRIGYIRTSFDADLVLWDSHPLALGATPRQVFIDGIAQFDETFAPPAVKPEVFQKTPQTPDFDKETEEAVTFDGLPPLEPDKSVSGPVIFTNITSLITRAPSEEMNVVLFESNSFEKRGVLISRAGKVTCAGSRDSCPQFLRDTDAVIVDLKGGAITPGLISIGSNLGLEEIQGEVSTTDGPVADPLHKDIPSILGDRLLIRAVDGLQFATRNAYLGYRAGVTVGVVSPITYDVFTGSRGILSGLSGAFSLGSAHKLEKGALVQNAVAVHVAIGHSVASGSVSTQITALRHLLLDPHTGNTENWFKEVADGQRTLVVHAESADVMATLVQLKEEVEESTGATMRLTFFGASEAHLLAAELAEAGVGIIIAPSRPLPKTWERRRILPGPPITKDSAISSLLAHNITVGIGVEEAWSVRNTRFDIAWAALESSGKMSKAQALALASTNLEKLLGLEIDPESSDLVATEKGDSFDFEGKIVGVISPRKGVVDLF</sequence>
<feature type="domain" description="Amidohydrolase-related" evidence="1">
    <location>
        <begin position="401"/>
        <end position="494"/>
    </location>
</feature>
<evidence type="ECO:0000313" key="3">
    <source>
        <dbReference type="Proteomes" id="UP000757232"/>
    </source>
</evidence>
<gene>
    <name evidence="2" type="ORF">A7U60_g1588</name>
</gene>
<dbReference type="OrthoDB" id="10258955at2759"/>
<dbReference type="SUPFAM" id="SSF51338">
    <property type="entry name" value="Composite domain of metallo-dependent hydrolases"/>
    <property type="match status" value="1"/>
</dbReference>
<keyword evidence="3" id="KW-1185">Reference proteome</keyword>
<dbReference type="SUPFAM" id="SSF51556">
    <property type="entry name" value="Metallo-dependent hydrolases"/>
    <property type="match status" value="1"/>
</dbReference>
<proteinExistence type="predicted"/>
<dbReference type="GO" id="GO:0004038">
    <property type="term" value="F:allantoinase activity"/>
    <property type="evidence" value="ECO:0007669"/>
    <property type="project" value="TreeGrafter"/>
</dbReference>
<dbReference type="Proteomes" id="UP000757232">
    <property type="component" value="Unassembled WGS sequence"/>
</dbReference>
<name>A0A9Q5I3T1_SANBA</name>
<comment type="caution">
    <text evidence="2">The sequence shown here is derived from an EMBL/GenBank/DDBJ whole genome shotgun (WGS) entry which is preliminary data.</text>
</comment>
<evidence type="ECO:0000259" key="1">
    <source>
        <dbReference type="Pfam" id="PF01979"/>
    </source>
</evidence>